<keyword evidence="1" id="KW-1133">Transmembrane helix</keyword>
<name>A0A645G4P4_9ZZZZ</name>
<gene>
    <name evidence="2" type="ORF">SDC9_166359</name>
</gene>
<evidence type="ECO:0000256" key="1">
    <source>
        <dbReference type="SAM" id="Phobius"/>
    </source>
</evidence>
<dbReference type="AlphaFoldDB" id="A0A645G4P4"/>
<feature type="transmembrane region" description="Helical" evidence="1">
    <location>
        <begin position="64"/>
        <end position="86"/>
    </location>
</feature>
<evidence type="ECO:0000313" key="2">
    <source>
        <dbReference type="EMBL" id="MPN18993.1"/>
    </source>
</evidence>
<keyword evidence="1" id="KW-0472">Membrane</keyword>
<proteinExistence type="predicted"/>
<dbReference type="EMBL" id="VSSQ01066462">
    <property type="protein sequence ID" value="MPN18993.1"/>
    <property type="molecule type" value="Genomic_DNA"/>
</dbReference>
<organism evidence="2">
    <name type="scientific">bioreactor metagenome</name>
    <dbReference type="NCBI Taxonomy" id="1076179"/>
    <lineage>
        <taxon>unclassified sequences</taxon>
        <taxon>metagenomes</taxon>
        <taxon>ecological metagenomes</taxon>
    </lineage>
</organism>
<comment type="caution">
    <text evidence="2">The sequence shown here is derived from an EMBL/GenBank/DDBJ whole genome shotgun (WGS) entry which is preliminary data.</text>
</comment>
<accession>A0A645G4P4</accession>
<protein>
    <submittedName>
        <fullName evidence="2">Uncharacterized protein</fullName>
    </submittedName>
</protein>
<reference evidence="2" key="1">
    <citation type="submission" date="2019-08" db="EMBL/GenBank/DDBJ databases">
        <authorList>
            <person name="Kucharzyk K."/>
            <person name="Murdoch R.W."/>
            <person name="Higgins S."/>
            <person name="Loffler F."/>
        </authorList>
    </citation>
    <scope>NUCLEOTIDE SEQUENCE</scope>
</reference>
<sequence>MGQTRTGLKFYLGNFIVLNQSNKLGIADLHRGAALRTRDPVAHVADDNRQQQSPAHQGNNAAPIVASVLPLPVGTLAILLVVILTHPTNTPLPDKRLCLNYHAVYHKKRRATRTAILFSVKFL</sequence>
<keyword evidence="1" id="KW-0812">Transmembrane</keyword>